<evidence type="ECO:0000313" key="9">
    <source>
        <dbReference type="Proteomes" id="UP000095350"/>
    </source>
</evidence>
<dbReference type="RefSeq" id="WP_055193400.1">
    <property type="nucleotide sequence ID" value="NZ_CABIYH010000005.1"/>
</dbReference>
<dbReference type="CDD" id="cd04764">
    <property type="entry name" value="HTH_MlrA-like_sg1"/>
    <property type="match status" value="1"/>
</dbReference>
<reference evidence="8 10" key="2">
    <citation type="submission" date="2018-08" db="EMBL/GenBank/DDBJ databases">
        <title>A genome reference for cultivated species of the human gut microbiota.</title>
        <authorList>
            <person name="Zou Y."/>
            <person name="Xue W."/>
            <person name="Luo G."/>
        </authorList>
    </citation>
    <scope>NUCLEOTIDE SEQUENCE [LARGE SCALE GENOMIC DNA]</scope>
    <source>
        <strain evidence="8 10">AM37-1AC</strain>
    </source>
</reference>
<dbReference type="PANTHER" id="PTHR30204">
    <property type="entry name" value="REDOX-CYCLING DRUG-SENSING TRANSCRIPTIONAL ACTIVATOR SOXR"/>
    <property type="match status" value="1"/>
</dbReference>
<organism evidence="7 9">
    <name type="scientific">Roseburia intestinalis</name>
    <dbReference type="NCBI Taxonomy" id="166486"/>
    <lineage>
        <taxon>Bacteria</taxon>
        <taxon>Bacillati</taxon>
        <taxon>Bacillota</taxon>
        <taxon>Clostridia</taxon>
        <taxon>Lachnospirales</taxon>
        <taxon>Lachnospiraceae</taxon>
        <taxon>Roseburia</taxon>
    </lineage>
</organism>
<dbReference type="Proteomes" id="UP000283513">
    <property type="component" value="Unassembled WGS sequence"/>
</dbReference>
<keyword evidence="2" id="KW-0805">Transcription regulation</keyword>
<evidence type="ECO:0000313" key="7">
    <source>
        <dbReference type="EMBL" id="CUM86214.1"/>
    </source>
</evidence>
<dbReference type="STRING" id="166486.ERS852572_00828"/>
<dbReference type="AlphaFoldDB" id="A0A173S6V6"/>
<dbReference type="PROSITE" id="PS50937">
    <property type="entry name" value="HTH_MERR_2"/>
    <property type="match status" value="1"/>
</dbReference>
<evidence type="ECO:0000256" key="1">
    <source>
        <dbReference type="ARBA" id="ARBA00022491"/>
    </source>
</evidence>
<dbReference type="OrthoDB" id="9811174at2"/>
<accession>A0A173S6V6</accession>
<dbReference type="GO" id="GO:0003700">
    <property type="term" value="F:DNA-binding transcription factor activity"/>
    <property type="evidence" value="ECO:0007669"/>
    <property type="project" value="InterPro"/>
</dbReference>
<evidence type="ECO:0000313" key="10">
    <source>
        <dbReference type="Proteomes" id="UP000283513"/>
    </source>
</evidence>
<dbReference type="SMART" id="SM00422">
    <property type="entry name" value="HTH_MERR"/>
    <property type="match status" value="1"/>
</dbReference>
<dbReference type="InterPro" id="IPR009061">
    <property type="entry name" value="DNA-bd_dom_put_sf"/>
</dbReference>
<evidence type="ECO:0000256" key="2">
    <source>
        <dbReference type="ARBA" id="ARBA00023015"/>
    </source>
</evidence>
<reference evidence="7 9" key="1">
    <citation type="submission" date="2015-09" db="EMBL/GenBank/DDBJ databases">
        <authorList>
            <consortium name="Pathogen Informatics"/>
        </authorList>
    </citation>
    <scope>NUCLEOTIDE SEQUENCE [LARGE SCALE GENOMIC DNA]</scope>
    <source>
        <strain evidence="7 9">2789STDY5834960</strain>
    </source>
</reference>
<dbReference type="InterPro" id="IPR000551">
    <property type="entry name" value="MerR-type_HTH_dom"/>
</dbReference>
<evidence type="ECO:0000259" key="6">
    <source>
        <dbReference type="PROSITE" id="PS50937"/>
    </source>
</evidence>
<proteinExistence type="predicted"/>
<dbReference type="PANTHER" id="PTHR30204:SF69">
    <property type="entry name" value="MERR-FAMILY TRANSCRIPTIONAL REGULATOR"/>
    <property type="match status" value="1"/>
</dbReference>
<dbReference type="InterPro" id="IPR047057">
    <property type="entry name" value="MerR_fam"/>
</dbReference>
<name>A0A173S6V6_9FIRM</name>
<protein>
    <submittedName>
        <fullName evidence="8">MerR family transcriptional regulator</fullName>
    </submittedName>
    <submittedName>
        <fullName evidence="7">Zinc-responsive transcriptional regulator</fullName>
    </submittedName>
</protein>
<feature type="region of interest" description="Disordered" evidence="5">
    <location>
        <begin position="213"/>
        <end position="235"/>
    </location>
</feature>
<keyword evidence="1" id="KW-0678">Repressor</keyword>
<dbReference type="SUPFAM" id="SSF46955">
    <property type="entry name" value="Putative DNA-binding domain"/>
    <property type="match status" value="1"/>
</dbReference>
<dbReference type="Pfam" id="PF13411">
    <property type="entry name" value="MerR_1"/>
    <property type="match status" value="1"/>
</dbReference>
<evidence type="ECO:0000313" key="8">
    <source>
        <dbReference type="EMBL" id="RHC18491.1"/>
    </source>
</evidence>
<keyword evidence="4" id="KW-0804">Transcription</keyword>
<evidence type="ECO:0000256" key="4">
    <source>
        <dbReference type="ARBA" id="ARBA00023163"/>
    </source>
</evidence>
<dbReference type="Gene3D" id="1.10.1660.10">
    <property type="match status" value="1"/>
</dbReference>
<feature type="domain" description="HTH merR-type" evidence="6">
    <location>
        <begin position="5"/>
        <end position="73"/>
    </location>
</feature>
<gene>
    <name evidence="8" type="ORF">DW856_05960</name>
    <name evidence="7" type="ORF">ERS852572_00828</name>
</gene>
<dbReference type="PaxDb" id="166486-ERS852572_00828"/>
<dbReference type="EMBL" id="CYXZ01000005">
    <property type="protein sequence ID" value="CUM86214.1"/>
    <property type="molecule type" value="Genomic_DNA"/>
</dbReference>
<dbReference type="EMBL" id="QSHO01000004">
    <property type="protein sequence ID" value="RHC18491.1"/>
    <property type="molecule type" value="Genomic_DNA"/>
</dbReference>
<evidence type="ECO:0000256" key="3">
    <source>
        <dbReference type="ARBA" id="ARBA00023125"/>
    </source>
</evidence>
<sequence length="235" mass="26961">MEKVRYMISDAANIVNVESHVLRYWEDELELNVPRNELGHRYYTKENIQEFQRIKELKEQGYQLKAIRMIVHNMSPDAQAEVGAVHQGEKQDLHQVTCTSNEKVIKPEQQPGAQVSHIPDGYAVKADLPVAAGQNTPRSAQNESQSVLDNTDKMAQFTELMTQIVGTAIAANNQELSRCISEDVGEQVIKEMNYLMREQDEADEERFRKLDAAIRGNLKKKEPKKRWGRNKKERA</sequence>
<feature type="compositionally biased region" description="Basic residues" evidence="5">
    <location>
        <begin position="217"/>
        <end position="235"/>
    </location>
</feature>
<dbReference type="GO" id="GO:0003677">
    <property type="term" value="F:DNA binding"/>
    <property type="evidence" value="ECO:0007669"/>
    <property type="project" value="UniProtKB-KW"/>
</dbReference>
<keyword evidence="3" id="KW-0238">DNA-binding</keyword>
<evidence type="ECO:0000256" key="5">
    <source>
        <dbReference type="SAM" id="MobiDB-lite"/>
    </source>
</evidence>
<dbReference type="Proteomes" id="UP000095350">
    <property type="component" value="Unassembled WGS sequence"/>
</dbReference>